<dbReference type="InterPro" id="IPR029753">
    <property type="entry name" value="D-isomer_DH_CS"/>
</dbReference>
<keyword evidence="7" id="KW-1185">Reference proteome</keyword>
<dbReference type="InterPro" id="IPR029752">
    <property type="entry name" value="D-isomer_DH_CS1"/>
</dbReference>
<comment type="caution">
    <text evidence="6">The sequence shown here is derived from an EMBL/GenBank/DDBJ whole genome shotgun (WGS) entry which is preliminary data.</text>
</comment>
<dbReference type="InterPro" id="IPR050223">
    <property type="entry name" value="D-isomer_2-hydroxyacid_DH"/>
</dbReference>
<dbReference type="SUPFAM" id="SSF51735">
    <property type="entry name" value="NAD(P)-binding Rossmann-fold domains"/>
    <property type="match status" value="1"/>
</dbReference>
<evidence type="ECO:0000313" key="6">
    <source>
        <dbReference type="EMBL" id="MBO1077731.1"/>
    </source>
</evidence>
<feature type="domain" description="D-isomer specific 2-hydroxyacid dehydrogenase NAD-binding" evidence="5">
    <location>
        <begin position="110"/>
        <end position="298"/>
    </location>
</feature>
<evidence type="ECO:0000256" key="1">
    <source>
        <dbReference type="ARBA" id="ARBA00005854"/>
    </source>
</evidence>
<dbReference type="PROSITE" id="PS00065">
    <property type="entry name" value="D_2_HYDROXYACID_DH_1"/>
    <property type="match status" value="1"/>
</dbReference>
<dbReference type="Pfam" id="PF00389">
    <property type="entry name" value="2-Hacid_dh"/>
    <property type="match status" value="1"/>
</dbReference>
<dbReference type="PANTHER" id="PTHR10996:SF283">
    <property type="entry name" value="GLYOXYLATE_HYDROXYPYRUVATE REDUCTASE B"/>
    <property type="match status" value="1"/>
</dbReference>
<dbReference type="SUPFAM" id="SSF52283">
    <property type="entry name" value="Formate/glycerate dehydrogenase catalytic domain-like"/>
    <property type="match status" value="1"/>
</dbReference>
<dbReference type="PROSITE" id="PS00671">
    <property type="entry name" value="D_2_HYDROXYACID_DH_3"/>
    <property type="match status" value="1"/>
</dbReference>
<dbReference type="InterPro" id="IPR006139">
    <property type="entry name" value="D-isomer_2_OHA_DH_cat_dom"/>
</dbReference>
<dbReference type="Proteomes" id="UP001518989">
    <property type="component" value="Unassembled WGS sequence"/>
</dbReference>
<dbReference type="CDD" id="cd05299">
    <property type="entry name" value="CtBP_dh"/>
    <property type="match status" value="1"/>
</dbReference>
<proteinExistence type="inferred from homology"/>
<dbReference type="EMBL" id="JACTNG010000001">
    <property type="protein sequence ID" value="MBO1077731.1"/>
    <property type="molecule type" value="Genomic_DNA"/>
</dbReference>
<dbReference type="PANTHER" id="PTHR10996">
    <property type="entry name" value="2-HYDROXYACID DEHYDROGENASE-RELATED"/>
    <property type="match status" value="1"/>
</dbReference>
<gene>
    <name evidence="6" type="ORF">IAI61_01715</name>
</gene>
<organism evidence="6 7">
    <name type="scientific">Roseomonas haemaphysalidis</name>
    <dbReference type="NCBI Taxonomy" id="2768162"/>
    <lineage>
        <taxon>Bacteria</taxon>
        <taxon>Pseudomonadati</taxon>
        <taxon>Pseudomonadota</taxon>
        <taxon>Alphaproteobacteria</taxon>
        <taxon>Acetobacterales</taxon>
        <taxon>Roseomonadaceae</taxon>
        <taxon>Roseomonas</taxon>
    </lineage>
</organism>
<comment type="similarity">
    <text evidence="1 3">Belongs to the D-isomer specific 2-hydroxyacid dehydrogenase family.</text>
</comment>
<dbReference type="Gene3D" id="3.40.50.720">
    <property type="entry name" value="NAD(P)-binding Rossmann-like Domain"/>
    <property type="match status" value="2"/>
</dbReference>
<evidence type="ECO:0000313" key="7">
    <source>
        <dbReference type="Proteomes" id="UP001518989"/>
    </source>
</evidence>
<feature type="domain" description="D-isomer specific 2-hydroxyacid dehydrogenase catalytic" evidence="4">
    <location>
        <begin position="43"/>
        <end position="330"/>
    </location>
</feature>
<dbReference type="InterPro" id="IPR043322">
    <property type="entry name" value="CtBP"/>
</dbReference>
<evidence type="ECO:0000256" key="3">
    <source>
        <dbReference type="RuleBase" id="RU003719"/>
    </source>
</evidence>
<evidence type="ECO:0000256" key="2">
    <source>
        <dbReference type="ARBA" id="ARBA00023002"/>
    </source>
</evidence>
<dbReference type="InterPro" id="IPR006140">
    <property type="entry name" value="D-isomer_DH_NAD-bd"/>
</dbReference>
<dbReference type="InterPro" id="IPR036291">
    <property type="entry name" value="NAD(P)-bd_dom_sf"/>
</dbReference>
<protein>
    <submittedName>
        <fullName evidence="6">C-terminal binding protein</fullName>
    </submittedName>
</protein>
<accession>A0ABS3KJT6</accession>
<keyword evidence="2 3" id="KW-0560">Oxidoreductase</keyword>
<name>A0ABS3KJT6_9PROT</name>
<sequence>MKILVIDPLFDTVPDLEEAAAGPGVELMFRRSVRGTLPDPADYAEADAVLNCRSAHRLPAEIIAKLERCRCIAQGGVGYGHVDLRAAGARGIPVINTPDYGTTEVADHAVALALALLRGVQAYDRRLRRSNDSWDARLLRTVKRLGGLRVGIIGMGRIGTAAALRFQAFGMEVGYYDPHLPSGHHLSFGWKRFDRLEDLLARSDLLSIHCLLNAETAGMIDARAIAALPQGAVLVNTARGGIVDFDAVHAALRDGHLNAAGLDVFEEEPLDRDDALIRAWAAGEEWLDERLILTPHAAFYSTASILDIRRLSMTYLMAYLRDGLLRTCVNAEFLTAPARTPQREALA</sequence>
<dbReference type="RefSeq" id="WP_207415138.1">
    <property type="nucleotide sequence ID" value="NZ_CP061179.1"/>
</dbReference>
<evidence type="ECO:0000259" key="5">
    <source>
        <dbReference type="Pfam" id="PF02826"/>
    </source>
</evidence>
<dbReference type="Pfam" id="PF02826">
    <property type="entry name" value="2-Hacid_dh_C"/>
    <property type="match status" value="1"/>
</dbReference>
<reference evidence="6 7" key="1">
    <citation type="submission" date="2020-09" db="EMBL/GenBank/DDBJ databases">
        <title>Roseomonas.</title>
        <authorList>
            <person name="Zhu W."/>
        </authorList>
    </citation>
    <scope>NUCLEOTIDE SEQUENCE [LARGE SCALE GENOMIC DNA]</scope>
    <source>
        <strain evidence="6 7">573</strain>
    </source>
</reference>
<evidence type="ECO:0000259" key="4">
    <source>
        <dbReference type="Pfam" id="PF00389"/>
    </source>
</evidence>